<evidence type="ECO:0000259" key="1">
    <source>
        <dbReference type="Pfam" id="PF11706"/>
    </source>
</evidence>
<keyword evidence="3" id="KW-1185">Reference proteome</keyword>
<gene>
    <name evidence="2" type="ORF">DF223_14530</name>
</gene>
<dbReference type="RefSeq" id="WP_108963707.1">
    <property type="nucleotide sequence ID" value="NZ_QEFB01000018.1"/>
</dbReference>
<dbReference type="AlphaFoldDB" id="A0A2U1TAD8"/>
<dbReference type="EMBL" id="QEFB01000018">
    <property type="protein sequence ID" value="PWC04655.1"/>
    <property type="molecule type" value="Genomic_DNA"/>
</dbReference>
<evidence type="ECO:0000313" key="2">
    <source>
        <dbReference type="EMBL" id="PWC04655.1"/>
    </source>
</evidence>
<name>A0A2U1TAD8_9MICO</name>
<dbReference type="PANTHER" id="PTHR35525">
    <property type="entry name" value="BLL6575 PROTEIN"/>
    <property type="match status" value="1"/>
</dbReference>
<dbReference type="SUPFAM" id="SSF160904">
    <property type="entry name" value="Jann2411-like"/>
    <property type="match status" value="1"/>
</dbReference>
<dbReference type="PANTHER" id="PTHR35525:SF3">
    <property type="entry name" value="BLL6575 PROTEIN"/>
    <property type="match status" value="1"/>
</dbReference>
<organism evidence="2 3">
    <name type="scientific">Mycetocola zhujimingii</name>
    <dbReference type="NCBI Taxonomy" id="2079792"/>
    <lineage>
        <taxon>Bacteria</taxon>
        <taxon>Bacillati</taxon>
        <taxon>Actinomycetota</taxon>
        <taxon>Actinomycetes</taxon>
        <taxon>Micrococcales</taxon>
        <taxon>Microbacteriaceae</taxon>
        <taxon>Mycetocola</taxon>
    </lineage>
</organism>
<proteinExistence type="predicted"/>
<dbReference type="InterPro" id="IPR021005">
    <property type="entry name" value="Znf_CGNR"/>
</dbReference>
<dbReference type="Pfam" id="PF11706">
    <property type="entry name" value="zf-CGNR"/>
    <property type="match status" value="1"/>
</dbReference>
<sequence>MASTERRTTFSTIAGHPALDLVNTVDWRLSRERFSEELVAYGDVLTWALQFELIDAGAARELERRANENPREAEAETLRVRELREAIYLAGFAEADSDTVAAHYRDAIQRGRLDLDGGKRVWKFPVDLSLPRHHMAIQALDLFTRVDAATFGQCHDAECGWVFLDTSPRHNRRWCVSADCGNRNRVREFYERNRKAGDSGPAA</sequence>
<dbReference type="Proteomes" id="UP000244962">
    <property type="component" value="Unassembled WGS sequence"/>
</dbReference>
<feature type="domain" description="Zinc finger CGNR" evidence="1">
    <location>
        <begin position="152"/>
        <end position="192"/>
    </location>
</feature>
<reference evidence="3" key="1">
    <citation type="submission" date="2018-04" db="EMBL/GenBank/DDBJ databases">
        <authorList>
            <person name="Liu S."/>
            <person name="Wang Z."/>
            <person name="Li J."/>
        </authorList>
    </citation>
    <scope>NUCLEOTIDE SEQUENCE [LARGE SCALE GENOMIC DNA]</scope>
    <source>
        <strain evidence="3">622</strain>
    </source>
</reference>
<dbReference type="Pfam" id="PF07336">
    <property type="entry name" value="ABATE"/>
    <property type="match status" value="1"/>
</dbReference>
<dbReference type="InterPro" id="IPR010852">
    <property type="entry name" value="ABATE"/>
</dbReference>
<accession>A0A2U1TAD8</accession>
<dbReference type="InterPro" id="IPR023286">
    <property type="entry name" value="ABATE_dom_sf"/>
</dbReference>
<protein>
    <recommendedName>
        <fullName evidence="1">Zinc finger CGNR domain-containing protein</fullName>
    </recommendedName>
</protein>
<comment type="caution">
    <text evidence="2">The sequence shown here is derived from an EMBL/GenBank/DDBJ whole genome shotgun (WGS) entry which is preliminary data.</text>
</comment>
<dbReference type="Gene3D" id="1.10.3300.10">
    <property type="entry name" value="Jann2411-like domain"/>
    <property type="match status" value="1"/>
</dbReference>
<evidence type="ECO:0000313" key="3">
    <source>
        <dbReference type="Proteomes" id="UP000244962"/>
    </source>
</evidence>